<dbReference type="SUPFAM" id="SSF55785">
    <property type="entry name" value="PYP-like sensor domain (PAS domain)"/>
    <property type="match status" value="3"/>
</dbReference>
<dbReference type="CDD" id="cd00130">
    <property type="entry name" value="PAS"/>
    <property type="match status" value="1"/>
</dbReference>
<feature type="coiled-coil region" evidence="8">
    <location>
        <begin position="122"/>
        <end position="163"/>
    </location>
</feature>
<evidence type="ECO:0000256" key="5">
    <source>
        <dbReference type="ARBA" id="ARBA00022777"/>
    </source>
</evidence>
<dbReference type="SMART" id="SM00065">
    <property type="entry name" value="GAF"/>
    <property type="match status" value="1"/>
</dbReference>
<keyword evidence="4" id="KW-0808">Transferase</keyword>
<name>A0ABV4YKQ4_9CYAN</name>
<dbReference type="CDD" id="cd00082">
    <property type="entry name" value="HisKA"/>
    <property type="match status" value="1"/>
</dbReference>
<dbReference type="InterPro" id="IPR013656">
    <property type="entry name" value="PAS_4"/>
</dbReference>
<feature type="domain" description="Response regulatory" evidence="10">
    <location>
        <begin position="11"/>
        <end position="127"/>
    </location>
</feature>
<keyword evidence="5" id="KW-0418">Kinase</keyword>
<dbReference type="SUPFAM" id="SSF52172">
    <property type="entry name" value="CheY-like"/>
    <property type="match status" value="2"/>
</dbReference>
<dbReference type="PROSITE" id="PS50109">
    <property type="entry name" value="HIS_KIN"/>
    <property type="match status" value="1"/>
</dbReference>
<evidence type="ECO:0000313" key="12">
    <source>
        <dbReference type="Proteomes" id="UP001576776"/>
    </source>
</evidence>
<dbReference type="Gene3D" id="3.30.450.40">
    <property type="match status" value="1"/>
</dbReference>
<keyword evidence="12" id="KW-1185">Reference proteome</keyword>
<feature type="coiled-coil region" evidence="8">
    <location>
        <begin position="690"/>
        <end position="720"/>
    </location>
</feature>
<dbReference type="PRINTS" id="PR00344">
    <property type="entry name" value="BCTRLSENSOR"/>
</dbReference>
<accession>A0ABV4YKQ4</accession>
<keyword evidence="6" id="KW-0902">Two-component regulatory system</keyword>
<evidence type="ECO:0000256" key="2">
    <source>
        <dbReference type="ARBA" id="ARBA00012438"/>
    </source>
</evidence>
<dbReference type="InterPro" id="IPR004358">
    <property type="entry name" value="Sig_transdc_His_kin-like_C"/>
</dbReference>
<dbReference type="Pfam" id="PF08448">
    <property type="entry name" value="PAS_4"/>
    <property type="match status" value="2"/>
</dbReference>
<dbReference type="Pfam" id="PF00512">
    <property type="entry name" value="HisKA"/>
    <property type="match status" value="1"/>
</dbReference>
<dbReference type="PANTHER" id="PTHR45339">
    <property type="entry name" value="HYBRID SIGNAL TRANSDUCTION HISTIDINE KINASE J"/>
    <property type="match status" value="1"/>
</dbReference>
<organism evidence="11 12">
    <name type="scientific">Floridaenema fluviatile BLCC-F154</name>
    <dbReference type="NCBI Taxonomy" id="3153640"/>
    <lineage>
        <taxon>Bacteria</taxon>
        <taxon>Bacillati</taxon>
        <taxon>Cyanobacteriota</taxon>
        <taxon>Cyanophyceae</taxon>
        <taxon>Oscillatoriophycideae</taxon>
        <taxon>Aerosakkonematales</taxon>
        <taxon>Aerosakkonemataceae</taxon>
        <taxon>Floridanema</taxon>
        <taxon>Floridanema fluviatile</taxon>
    </lineage>
</organism>
<evidence type="ECO:0000259" key="9">
    <source>
        <dbReference type="PROSITE" id="PS50109"/>
    </source>
</evidence>
<dbReference type="SUPFAM" id="SSF55874">
    <property type="entry name" value="ATPase domain of HSP90 chaperone/DNA topoisomerase II/histidine kinase"/>
    <property type="match status" value="1"/>
</dbReference>
<comment type="caution">
    <text evidence="11">The sequence shown here is derived from an EMBL/GenBank/DDBJ whole genome shotgun (WGS) entry which is preliminary data.</text>
</comment>
<dbReference type="PANTHER" id="PTHR45339:SF1">
    <property type="entry name" value="HYBRID SIGNAL TRANSDUCTION HISTIDINE KINASE J"/>
    <property type="match status" value="1"/>
</dbReference>
<evidence type="ECO:0000256" key="3">
    <source>
        <dbReference type="ARBA" id="ARBA00022553"/>
    </source>
</evidence>
<dbReference type="InterPro" id="IPR005467">
    <property type="entry name" value="His_kinase_dom"/>
</dbReference>
<dbReference type="Proteomes" id="UP001576776">
    <property type="component" value="Unassembled WGS sequence"/>
</dbReference>
<dbReference type="InterPro" id="IPR035965">
    <property type="entry name" value="PAS-like_dom_sf"/>
</dbReference>
<protein>
    <recommendedName>
        <fullName evidence="2">histidine kinase</fullName>
        <ecNumber evidence="2">2.7.13.3</ecNumber>
    </recommendedName>
</protein>
<dbReference type="CDD" id="cd17546">
    <property type="entry name" value="REC_hyHK_CKI1_RcsC-like"/>
    <property type="match status" value="1"/>
</dbReference>
<dbReference type="Pfam" id="PF02518">
    <property type="entry name" value="HATPase_c"/>
    <property type="match status" value="1"/>
</dbReference>
<dbReference type="SMART" id="SM00388">
    <property type="entry name" value="HisKA"/>
    <property type="match status" value="1"/>
</dbReference>
<keyword evidence="8" id="KW-0175">Coiled coil</keyword>
<dbReference type="InterPro" id="IPR011006">
    <property type="entry name" value="CheY-like_superfamily"/>
</dbReference>
<evidence type="ECO:0000313" key="11">
    <source>
        <dbReference type="EMBL" id="MFB2939425.1"/>
    </source>
</evidence>
<sequence length="1205" mass="137227">MSKEKPELKPKILVVDDSLDSLNFLYNLLSKQGYEVHLVTNGLAALEKTDQLLPDLILLDIMMPIMNGYEVCQTLKSNDRTCNIPVIFVSALSEVPDKVLGFSAGAVDFINKPYPVKEMLVRIEYQLKIAKLQKELNQQNEQLVQQNQVLEQEIAERKRIEQDLCKTNPRLTTLIENLQAGVLLEDENRRIVLVNQIFCDQFNIPVSPQFLIATDCSQAAEQSKVLFREPDRFVQRVEQILAEKQLVVGENIFLADGRIFERDYIPIFREQDYQGHLWQYRDITARKTGELQLFKQSQALIAFSHSLKQLHRLSITNFDNMESLFADYIQTGCEVLNFSSGAIGRVQDDSYTFLAVKSEIEGLVPNLIVNLSDSYCAKVVEKHQTICFLHVGEMEEMRSHPLYKNFQIESYIGTPIFVKEKLYGILCFFSKEPRINGFENHEKEIIELMAQSISRFISARQTEAELHILFSAMTDLVIVRDINGRCLKIASPSPYLYKSAEEMVGKTLHETLPPSIANLLLDGIHASLKKKQTIDLEYSLAIRGRNTWLSARISPLSEDSVIIVARDITTRKEIEEALRHSEAHNRALLKAIPDLLIRVNGDGYYLDHVAPPDFEAVFGSDIIGKHLSQVLPPELAERQLHFIEKALLTNELQVFEQEFEINDKVLCEEVRISVVGANEVLLIMRDISDRKRIEKERQRAENALAKAKEAAEIANRTKSEFLANMSHELRTPLNAILGFTQLMLKDCSLENSAKEYVEIINRSGEHLLNLINDVLEMSKIEAGRTSLNQNEFNLHDLLKNIEEMLRLKAESKGLQLIFDCDINVSLYVKTDEGKLRQVLINLLGNAIKFTTEGGVTLRVRSEGNGETERWGDRENIPYTSDKITLYFEVEDTGPGIEPEEVEVLFEPFVQKQNMPNTQEGTGLGLSISRKFVQLMGGDIRVHSVPQQGTLLQFEIQVDLATNDRQNSQQCTQKVIGLVPGQPNYRILVVEDNLDNRELLVKLLRSLPLEVQEATNGQEAISLWQSWHPDLVWMDMRMPVMDGYKATQQIRAIEKKLSAISPLQPTKIIALTASAFKEDQVKVLAAGCDDFVSKPFRQKIIFQKISLHLGVQYIYERETEIKANKATYSNTITPTFAAKFLQEMSDRWLEKFQTAAITGSDDELNRLIAEIPALDPDLANMLNNWIANFQFDKLLDLIDSKNKINE</sequence>
<dbReference type="InterPro" id="IPR000014">
    <property type="entry name" value="PAS"/>
</dbReference>
<evidence type="ECO:0000256" key="7">
    <source>
        <dbReference type="PROSITE-ProRule" id="PRU00169"/>
    </source>
</evidence>
<dbReference type="InterPro" id="IPR003661">
    <property type="entry name" value="HisK_dim/P_dom"/>
</dbReference>
<dbReference type="SUPFAM" id="SSF55781">
    <property type="entry name" value="GAF domain-like"/>
    <property type="match status" value="1"/>
</dbReference>
<proteinExistence type="predicted"/>
<dbReference type="NCBIfam" id="TIGR00229">
    <property type="entry name" value="sensory_box"/>
    <property type="match status" value="1"/>
</dbReference>
<dbReference type="Pfam" id="PF00072">
    <property type="entry name" value="Response_reg"/>
    <property type="match status" value="2"/>
</dbReference>
<dbReference type="InterPro" id="IPR036890">
    <property type="entry name" value="HATPase_C_sf"/>
</dbReference>
<gene>
    <name evidence="11" type="ORF">ACE1B6_29580</name>
</gene>
<dbReference type="SMART" id="SM00091">
    <property type="entry name" value="PAS"/>
    <property type="match status" value="3"/>
</dbReference>
<dbReference type="EMBL" id="JBHFNS010000094">
    <property type="protein sequence ID" value="MFB2939425.1"/>
    <property type="molecule type" value="Genomic_DNA"/>
</dbReference>
<dbReference type="SUPFAM" id="SSF47384">
    <property type="entry name" value="Homodimeric domain of signal transducing histidine kinase"/>
    <property type="match status" value="1"/>
</dbReference>
<feature type="domain" description="Response regulatory" evidence="10">
    <location>
        <begin position="985"/>
        <end position="1108"/>
    </location>
</feature>
<reference evidence="11 12" key="1">
    <citation type="submission" date="2024-09" db="EMBL/GenBank/DDBJ databases">
        <title>Floridaenema gen nov. (Aerosakkonemataceae, Aerosakkonematales ord. nov., Cyanobacteria) from benthic tropical and subtropical fresh waters, with the description of four new species.</title>
        <authorList>
            <person name="Moretto J.A."/>
            <person name="Berthold D.E."/>
            <person name="Lefler F.W."/>
            <person name="Huang I.-S."/>
            <person name="Laughinghouse H. IV."/>
        </authorList>
    </citation>
    <scope>NUCLEOTIDE SEQUENCE [LARGE SCALE GENOMIC DNA]</scope>
    <source>
        <strain evidence="11 12">BLCC-F154</strain>
    </source>
</reference>
<dbReference type="InterPro" id="IPR001789">
    <property type="entry name" value="Sig_transdc_resp-reg_receiver"/>
</dbReference>
<evidence type="ECO:0000256" key="4">
    <source>
        <dbReference type="ARBA" id="ARBA00022679"/>
    </source>
</evidence>
<evidence type="ECO:0000256" key="1">
    <source>
        <dbReference type="ARBA" id="ARBA00000085"/>
    </source>
</evidence>
<dbReference type="SMART" id="SM00387">
    <property type="entry name" value="HATPase_c"/>
    <property type="match status" value="1"/>
</dbReference>
<dbReference type="Gene3D" id="3.40.50.2300">
    <property type="match status" value="2"/>
</dbReference>
<dbReference type="SMART" id="SM00448">
    <property type="entry name" value="REC"/>
    <property type="match status" value="2"/>
</dbReference>
<dbReference type="InterPro" id="IPR003018">
    <property type="entry name" value="GAF"/>
</dbReference>
<dbReference type="EC" id="2.7.13.3" evidence="2"/>
<evidence type="ECO:0000256" key="8">
    <source>
        <dbReference type="SAM" id="Coils"/>
    </source>
</evidence>
<dbReference type="Gene3D" id="1.10.287.130">
    <property type="match status" value="1"/>
</dbReference>
<dbReference type="Gene3D" id="3.30.565.10">
    <property type="entry name" value="Histidine kinase-like ATPase, C-terminal domain"/>
    <property type="match status" value="1"/>
</dbReference>
<feature type="modified residue" description="4-aspartylphosphate" evidence="7">
    <location>
        <position position="60"/>
    </location>
</feature>
<evidence type="ECO:0000259" key="10">
    <source>
        <dbReference type="PROSITE" id="PS50110"/>
    </source>
</evidence>
<dbReference type="Gene3D" id="3.30.450.20">
    <property type="entry name" value="PAS domain"/>
    <property type="match status" value="3"/>
</dbReference>
<dbReference type="InterPro" id="IPR029016">
    <property type="entry name" value="GAF-like_dom_sf"/>
</dbReference>
<dbReference type="RefSeq" id="WP_413260890.1">
    <property type="nucleotide sequence ID" value="NZ_JBHFNS010000094.1"/>
</dbReference>
<dbReference type="PROSITE" id="PS50110">
    <property type="entry name" value="RESPONSE_REGULATORY"/>
    <property type="match status" value="2"/>
</dbReference>
<dbReference type="InterPro" id="IPR036097">
    <property type="entry name" value="HisK_dim/P_sf"/>
</dbReference>
<evidence type="ECO:0000256" key="6">
    <source>
        <dbReference type="ARBA" id="ARBA00023012"/>
    </source>
</evidence>
<dbReference type="Pfam" id="PF01590">
    <property type="entry name" value="GAF"/>
    <property type="match status" value="1"/>
</dbReference>
<comment type="catalytic activity">
    <reaction evidence="1">
        <text>ATP + protein L-histidine = ADP + protein N-phospho-L-histidine.</text>
        <dbReference type="EC" id="2.7.13.3"/>
    </reaction>
</comment>
<feature type="modified residue" description="4-aspartylphosphate" evidence="7">
    <location>
        <position position="1034"/>
    </location>
</feature>
<dbReference type="CDD" id="cd16922">
    <property type="entry name" value="HATPase_EvgS-ArcB-TorS-like"/>
    <property type="match status" value="1"/>
</dbReference>
<dbReference type="InterPro" id="IPR003594">
    <property type="entry name" value="HATPase_dom"/>
</dbReference>
<feature type="domain" description="Histidine kinase" evidence="9">
    <location>
        <begin position="724"/>
        <end position="959"/>
    </location>
</feature>
<keyword evidence="3 7" id="KW-0597">Phosphoprotein</keyword>